<dbReference type="AlphaFoldDB" id="A0A8K0JD16"/>
<evidence type="ECO:0000256" key="3">
    <source>
        <dbReference type="ARBA" id="ARBA00023242"/>
    </source>
</evidence>
<dbReference type="Proteomes" id="UP000811619">
    <property type="component" value="Unassembled WGS sequence"/>
</dbReference>
<keyword evidence="4" id="KW-0687">Ribonucleoprotein</keyword>
<dbReference type="EMBL" id="SRPY01000269">
    <property type="protein sequence ID" value="KAG5926439.1"/>
    <property type="molecule type" value="Genomic_DNA"/>
</dbReference>
<proteinExistence type="predicted"/>
<feature type="compositionally biased region" description="Gly residues" evidence="6">
    <location>
        <begin position="217"/>
        <end position="294"/>
    </location>
</feature>
<keyword evidence="2 5" id="KW-0694">RNA-binding</keyword>
<keyword evidence="3" id="KW-0539">Nucleus</keyword>
<comment type="subcellular location">
    <subcellularLocation>
        <location evidence="1">Nucleus</location>
    </subcellularLocation>
</comment>
<reference evidence="8" key="1">
    <citation type="journal article" date="2020" name="bioRxiv">
        <title>Whole genome comparisons of ergot fungi reveals the divergence and evolution of species within the genus Claviceps are the result of varying mechanisms driving genome evolution and host range expansion.</title>
        <authorList>
            <person name="Wyka S.A."/>
            <person name="Mondo S.J."/>
            <person name="Liu M."/>
            <person name="Dettman J."/>
            <person name="Nalam V."/>
            <person name="Broders K.D."/>
        </authorList>
    </citation>
    <scope>NUCLEOTIDE SEQUENCE</scope>
    <source>
        <strain evidence="8">CCC 489</strain>
    </source>
</reference>
<dbReference type="InterPro" id="IPR034143">
    <property type="entry name" value="snRNP70_RRM"/>
</dbReference>
<dbReference type="GO" id="GO:0005685">
    <property type="term" value="C:U1 snRNP"/>
    <property type="evidence" value="ECO:0007669"/>
    <property type="project" value="TreeGrafter"/>
</dbReference>
<feature type="region of interest" description="Disordered" evidence="6">
    <location>
        <begin position="193"/>
        <end position="409"/>
    </location>
</feature>
<dbReference type="GO" id="GO:0000398">
    <property type="term" value="P:mRNA splicing, via spliceosome"/>
    <property type="evidence" value="ECO:0007669"/>
    <property type="project" value="TreeGrafter"/>
</dbReference>
<dbReference type="CDD" id="cd12236">
    <property type="entry name" value="RRM_snRNP70"/>
    <property type="match status" value="1"/>
</dbReference>
<evidence type="ECO:0000256" key="2">
    <source>
        <dbReference type="ARBA" id="ARBA00022884"/>
    </source>
</evidence>
<dbReference type="InterPro" id="IPR000504">
    <property type="entry name" value="RRM_dom"/>
</dbReference>
<dbReference type="PANTHER" id="PTHR13952:SF5">
    <property type="entry name" value="U1 SMALL NUCLEAR RIBONUCLEOPROTEIN 70 KDA"/>
    <property type="match status" value="1"/>
</dbReference>
<evidence type="ECO:0000313" key="8">
    <source>
        <dbReference type="EMBL" id="KAG5926439.1"/>
    </source>
</evidence>
<dbReference type="GO" id="GO:0030619">
    <property type="term" value="F:U1 snRNA binding"/>
    <property type="evidence" value="ECO:0007669"/>
    <property type="project" value="InterPro"/>
</dbReference>
<evidence type="ECO:0000259" key="7">
    <source>
        <dbReference type="PROSITE" id="PS50102"/>
    </source>
</evidence>
<dbReference type="Gene3D" id="3.30.70.330">
    <property type="match status" value="1"/>
</dbReference>
<protein>
    <recommendedName>
        <fullName evidence="7">RRM domain-containing protein</fullName>
    </recommendedName>
</protein>
<dbReference type="InterPro" id="IPR012677">
    <property type="entry name" value="Nucleotide-bd_a/b_plait_sf"/>
</dbReference>
<gene>
    <name evidence="8" type="ORF">E4U42_003317</name>
</gene>
<comment type="caution">
    <text evidence="8">The sequence shown here is derived from an EMBL/GenBank/DDBJ whole genome shotgun (WGS) entry which is preliminary data.</text>
</comment>
<evidence type="ECO:0000256" key="1">
    <source>
        <dbReference type="ARBA" id="ARBA00004123"/>
    </source>
</evidence>
<dbReference type="InterPro" id="IPR035979">
    <property type="entry name" value="RBD_domain_sf"/>
</dbReference>
<dbReference type="Pfam" id="PF00076">
    <property type="entry name" value="RRM_1"/>
    <property type="match status" value="1"/>
</dbReference>
<dbReference type="GO" id="GO:0071011">
    <property type="term" value="C:precatalytic spliceosome"/>
    <property type="evidence" value="ECO:0007669"/>
    <property type="project" value="TreeGrafter"/>
</dbReference>
<evidence type="ECO:0000256" key="5">
    <source>
        <dbReference type="PROSITE-ProRule" id="PRU00176"/>
    </source>
</evidence>
<evidence type="ECO:0000256" key="6">
    <source>
        <dbReference type="SAM" id="MobiDB-lite"/>
    </source>
</evidence>
<evidence type="ECO:0000256" key="4">
    <source>
        <dbReference type="ARBA" id="ARBA00023274"/>
    </source>
</evidence>
<dbReference type="GO" id="GO:0071004">
    <property type="term" value="C:U2-type prespliceosome"/>
    <property type="evidence" value="ECO:0007669"/>
    <property type="project" value="TreeGrafter"/>
</dbReference>
<dbReference type="SUPFAM" id="SSF54928">
    <property type="entry name" value="RNA-binding domain, RBD"/>
    <property type="match status" value="1"/>
</dbReference>
<name>A0A8K0JD16_9HYPO</name>
<dbReference type="Pfam" id="PF12220">
    <property type="entry name" value="U1snRNP70_N"/>
    <property type="match status" value="1"/>
</dbReference>
<dbReference type="FunFam" id="3.30.70.330:FF:000298">
    <property type="entry name" value="U1 small nuclear ribonucleoprotein 70 kDa"/>
    <property type="match status" value="1"/>
</dbReference>
<dbReference type="PANTHER" id="PTHR13952">
    <property type="entry name" value="U1 SMALL NUCLEAR RIBONUCLEOPROTEIN 70 KD"/>
    <property type="match status" value="1"/>
</dbReference>
<accession>A0A8K0JD16</accession>
<dbReference type="OrthoDB" id="4207594at2759"/>
<sequence length="409" mass="45026">MTDKLPPNLLALFAPRPPLRWVEPPDYAPEKRKTAAIDGVAALLPELQNYKETDVYHPTESWLEARDRKKQEKKDAVQKLLTLGPKLYDPNQDSNIRGDAFKTLIVARLSYDADERDLEREFGRFGPIERIRIVTDTHAHEKPNKKKKAHRGYAFVVFEREKDMRAALDSCDGIRIKDRRVKVDVERGRTVKGWKPRRLGGGLGGRGYTKSMPSRPGGPGGFSGPGVGGGFRGGYKGFDGGRGRGGFRGGFGGRPGGGGGGGGFRGGDSGPRGDRNGFGGSSGGAPSGAPSGPGGDRRNGDRGFSGGYDSRGGRGFDDRPGGGYRDGGRPGDRDGGRRTGGNMEPIGRRDGGYRERDRDRDRERDRDRDRDHDRERDRGGRDYDRPRDDDSRKRGYEGGHEDPRKLRRY</sequence>
<feature type="compositionally biased region" description="Basic and acidic residues" evidence="6">
    <location>
        <begin position="346"/>
        <end position="409"/>
    </location>
</feature>
<dbReference type="InterPro" id="IPR051183">
    <property type="entry name" value="U1_U11-U12_snRNP_70-35kDa"/>
</dbReference>
<keyword evidence="9" id="KW-1185">Reference proteome</keyword>
<dbReference type="InterPro" id="IPR022023">
    <property type="entry name" value="U1snRNP70_N"/>
</dbReference>
<dbReference type="PROSITE" id="PS50102">
    <property type="entry name" value="RRM"/>
    <property type="match status" value="1"/>
</dbReference>
<organism evidence="8 9">
    <name type="scientific">Claviceps africana</name>
    <dbReference type="NCBI Taxonomy" id="83212"/>
    <lineage>
        <taxon>Eukaryota</taxon>
        <taxon>Fungi</taxon>
        <taxon>Dikarya</taxon>
        <taxon>Ascomycota</taxon>
        <taxon>Pezizomycotina</taxon>
        <taxon>Sordariomycetes</taxon>
        <taxon>Hypocreomycetidae</taxon>
        <taxon>Hypocreales</taxon>
        <taxon>Clavicipitaceae</taxon>
        <taxon>Claviceps</taxon>
    </lineage>
</organism>
<feature type="compositionally biased region" description="Basic and acidic residues" evidence="6">
    <location>
        <begin position="311"/>
        <end position="337"/>
    </location>
</feature>
<feature type="domain" description="RRM" evidence="7">
    <location>
        <begin position="102"/>
        <end position="188"/>
    </location>
</feature>
<dbReference type="GO" id="GO:0003729">
    <property type="term" value="F:mRNA binding"/>
    <property type="evidence" value="ECO:0007669"/>
    <property type="project" value="TreeGrafter"/>
</dbReference>
<dbReference type="SMART" id="SM00360">
    <property type="entry name" value="RRM"/>
    <property type="match status" value="1"/>
</dbReference>
<evidence type="ECO:0000313" key="9">
    <source>
        <dbReference type="Proteomes" id="UP000811619"/>
    </source>
</evidence>